<keyword evidence="2" id="KW-1185">Reference proteome</keyword>
<gene>
    <name evidence="1" type="ORF">RF679_00325</name>
</gene>
<name>A0ABY9RJ81_9BURK</name>
<dbReference type="Proteomes" id="UP001181355">
    <property type="component" value="Chromosome"/>
</dbReference>
<accession>A0ABY9RJ81</accession>
<protein>
    <submittedName>
        <fullName evidence="1">Uncharacterized protein</fullName>
    </submittedName>
</protein>
<evidence type="ECO:0000313" key="2">
    <source>
        <dbReference type="Proteomes" id="UP001181355"/>
    </source>
</evidence>
<organism evidence="1 2">
    <name type="scientific">Undibacterium cyanobacteriorum</name>
    <dbReference type="NCBI Taxonomy" id="3073561"/>
    <lineage>
        <taxon>Bacteria</taxon>
        <taxon>Pseudomonadati</taxon>
        <taxon>Pseudomonadota</taxon>
        <taxon>Betaproteobacteria</taxon>
        <taxon>Burkholderiales</taxon>
        <taxon>Oxalobacteraceae</taxon>
        <taxon>Undibacterium</taxon>
    </lineage>
</organism>
<proteinExistence type="predicted"/>
<evidence type="ECO:0000313" key="1">
    <source>
        <dbReference type="EMBL" id="WMW80739.1"/>
    </source>
</evidence>
<dbReference type="EMBL" id="CP133720">
    <property type="protein sequence ID" value="WMW80739.1"/>
    <property type="molecule type" value="Genomic_DNA"/>
</dbReference>
<dbReference type="RefSeq" id="WP_309482230.1">
    <property type="nucleotide sequence ID" value="NZ_CP133720.1"/>
</dbReference>
<reference evidence="1" key="1">
    <citation type="submission" date="2023-09" db="EMBL/GenBank/DDBJ databases">
        <title>Undibacterium sp. 20NA77.5 isolated from freshwater.</title>
        <authorList>
            <person name="Le V."/>
            <person name="Ko S.-R."/>
            <person name="Ahn C.-Y."/>
            <person name="Oh H.-M."/>
        </authorList>
    </citation>
    <scope>NUCLEOTIDE SEQUENCE</scope>
    <source>
        <strain evidence="1">20NA77.5</strain>
    </source>
</reference>
<sequence length="166" mass="18882">MDAAFRARYQILQPIYGEFEGGDRIEFTAYDHYGTPKFGQHQQVMLFVTKIEGQWYHVKYQYFPVDPTKDGDWAFCGNPYGKSKGAASLHSLPPAALQAIDYVPELTFDLKKISEESESSIDDVARRFPSPLYATTGHNAVCKMGVRAQDLLELMKQTVLKQRGFF</sequence>